<dbReference type="RefSeq" id="WP_369327855.1">
    <property type="nucleotide sequence ID" value="NZ_JAULBC010000001.1"/>
</dbReference>
<sequence length="165" mass="18969">MRTTANEAWPNWVSRKARKEATAQRHYISLFHAANAKKRRRSDLEVQIKYYSIKNDCKQSLPELGFTQSAQRGNGARHGISLFHAANAKKRRRSDLEIQIKYCLIKNDCKRSLPELGFTQSAQRGNGARHGISLFHAENAKKRRRNDLEVQISNFKSQIFTLPSS</sequence>
<proteinExistence type="predicted"/>
<protein>
    <submittedName>
        <fullName evidence="1">Uncharacterized protein</fullName>
    </submittedName>
</protein>
<comment type="caution">
    <text evidence="1">The sequence shown here is derived from an EMBL/GenBank/DDBJ whole genome shotgun (WGS) entry which is preliminary data.</text>
</comment>
<organism evidence="1 2">
    <name type="scientific">Danxiaibacter flavus</name>
    <dbReference type="NCBI Taxonomy" id="3049108"/>
    <lineage>
        <taxon>Bacteria</taxon>
        <taxon>Pseudomonadati</taxon>
        <taxon>Bacteroidota</taxon>
        <taxon>Chitinophagia</taxon>
        <taxon>Chitinophagales</taxon>
        <taxon>Chitinophagaceae</taxon>
        <taxon>Danxiaibacter</taxon>
    </lineage>
</organism>
<accession>A0ABV3ZAF2</accession>
<keyword evidence="2" id="KW-1185">Reference proteome</keyword>
<evidence type="ECO:0000313" key="1">
    <source>
        <dbReference type="EMBL" id="MEX6686460.1"/>
    </source>
</evidence>
<evidence type="ECO:0000313" key="2">
    <source>
        <dbReference type="Proteomes" id="UP001560573"/>
    </source>
</evidence>
<name>A0ABV3ZAF2_9BACT</name>
<gene>
    <name evidence="1" type="ORF">QTN47_03090</name>
</gene>
<dbReference type="Proteomes" id="UP001560573">
    <property type="component" value="Unassembled WGS sequence"/>
</dbReference>
<dbReference type="EMBL" id="JAULBC010000001">
    <property type="protein sequence ID" value="MEX6686460.1"/>
    <property type="molecule type" value="Genomic_DNA"/>
</dbReference>
<reference evidence="1 2" key="1">
    <citation type="submission" date="2023-07" db="EMBL/GenBank/DDBJ databases">
        <authorList>
            <person name="Lian W.-H."/>
        </authorList>
    </citation>
    <scope>NUCLEOTIDE SEQUENCE [LARGE SCALE GENOMIC DNA]</scope>
    <source>
        <strain evidence="1 2">SYSU DXS3180</strain>
    </source>
</reference>